<evidence type="ECO:0000313" key="2">
    <source>
        <dbReference type="EMBL" id="JAH45414.1"/>
    </source>
</evidence>
<reference evidence="2" key="1">
    <citation type="submission" date="2014-11" db="EMBL/GenBank/DDBJ databases">
        <authorList>
            <person name="Amaro Gonzalez C."/>
        </authorList>
    </citation>
    <scope>NUCLEOTIDE SEQUENCE</scope>
</reference>
<organism evidence="2">
    <name type="scientific">Anguilla anguilla</name>
    <name type="common">European freshwater eel</name>
    <name type="synonym">Muraena anguilla</name>
    <dbReference type="NCBI Taxonomy" id="7936"/>
    <lineage>
        <taxon>Eukaryota</taxon>
        <taxon>Metazoa</taxon>
        <taxon>Chordata</taxon>
        <taxon>Craniata</taxon>
        <taxon>Vertebrata</taxon>
        <taxon>Euteleostomi</taxon>
        <taxon>Actinopterygii</taxon>
        <taxon>Neopterygii</taxon>
        <taxon>Teleostei</taxon>
        <taxon>Anguilliformes</taxon>
        <taxon>Anguillidae</taxon>
        <taxon>Anguilla</taxon>
    </lineage>
</organism>
<proteinExistence type="predicted"/>
<reference evidence="2" key="2">
    <citation type="journal article" date="2015" name="Fish Shellfish Immunol.">
        <title>Early steps in the European eel (Anguilla anguilla)-Vibrio vulnificus interaction in the gills: Role of the RtxA13 toxin.</title>
        <authorList>
            <person name="Callol A."/>
            <person name="Pajuelo D."/>
            <person name="Ebbesson L."/>
            <person name="Teles M."/>
            <person name="MacKenzie S."/>
            <person name="Amaro C."/>
        </authorList>
    </citation>
    <scope>NUCLEOTIDE SEQUENCE</scope>
</reference>
<evidence type="ECO:0000256" key="1">
    <source>
        <dbReference type="SAM" id="MobiDB-lite"/>
    </source>
</evidence>
<dbReference type="EMBL" id="GBXM01063163">
    <property type="protein sequence ID" value="JAH45414.1"/>
    <property type="molecule type" value="Transcribed_RNA"/>
</dbReference>
<sequence length="111" mass="12083">MVKFSGRVCGGVNDEFAGVTAVRVIGAVQRAVLIGVRSDHVTDRPDVVPEHHALGLDHEVVGVGYSRGNINEIKARRRHGEEEDEGQEQAVGHPQQPPPIHICVDPRVKAR</sequence>
<name>A0A0E9SVN2_ANGAN</name>
<accession>A0A0E9SVN2</accession>
<dbReference type="AlphaFoldDB" id="A0A0E9SVN2"/>
<feature type="region of interest" description="Disordered" evidence="1">
    <location>
        <begin position="74"/>
        <end position="111"/>
    </location>
</feature>
<protein>
    <submittedName>
        <fullName evidence="2">Uncharacterized protein</fullName>
    </submittedName>
</protein>